<sequence>MSVYKKLLYKKNYKVYDWIENNGRDNLRYWIEKTAKQVIF</sequence>
<accession>A0ABN7GB52</accession>
<comment type="caution">
    <text evidence="1">The sequence shown here is derived from an EMBL/GenBank/DDBJ whole genome shotgun (WGS) entry which is preliminary data.</text>
</comment>
<evidence type="ECO:0000313" key="2">
    <source>
        <dbReference type="Proteomes" id="UP000626656"/>
    </source>
</evidence>
<reference evidence="1 2" key="1">
    <citation type="submission" date="2020-05" db="EMBL/GenBank/DDBJ databases">
        <authorList>
            <person name="Petersen J."/>
            <person name="Sayavedra L."/>
        </authorList>
    </citation>
    <scope>NUCLEOTIDE SEQUENCE [LARGE SCALE GENOMIC DNA]</scope>
    <source>
        <strain evidence="1">B azoricus SOX ET2 1586I</strain>
    </source>
</reference>
<gene>
    <name evidence="1" type="ORF">AZO1586I_1308</name>
</gene>
<evidence type="ECO:0000313" key="1">
    <source>
        <dbReference type="EMBL" id="CAB5504582.1"/>
    </source>
</evidence>
<protein>
    <submittedName>
        <fullName evidence="1">Uncharacterized protein</fullName>
    </submittedName>
</protein>
<dbReference type="EMBL" id="CAHJWF010000274">
    <property type="protein sequence ID" value="CAB5504582.1"/>
    <property type="molecule type" value="Genomic_DNA"/>
</dbReference>
<name>A0ABN7GB52_9GAMM</name>
<keyword evidence="2" id="KW-1185">Reference proteome</keyword>
<dbReference type="Proteomes" id="UP000626656">
    <property type="component" value="Unassembled WGS sequence"/>
</dbReference>
<proteinExistence type="predicted"/>
<organism evidence="1 2">
    <name type="scientific">Bathymodiolus thermophilus thioautotrophic gill symbiont</name>
    <dbReference type="NCBI Taxonomy" id="2360"/>
    <lineage>
        <taxon>Bacteria</taxon>
        <taxon>Pseudomonadati</taxon>
        <taxon>Pseudomonadota</taxon>
        <taxon>Gammaproteobacteria</taxon>
        <taxon>sulfur-oxidizing symbionts</taxon>
    </lineage>
</organism>